<sequence length="205" mass="21422">MTLVARGQDLLAFALPRSGIEGAAPERSWPLSGATLRAAAAEAEAADSSQPAPFGFEAQDLYSGERWRFVCGSYVEQCAWLSCFGGCREPRPGLPMAAEGPPMGAPRRAAHAAGAEGAVAAVPFCGAGEIEGALGPLAGRPRCRAVPVRCERSELERGRQRAPAASGGPRGERERRRQRAEVSCARGGGRAAAAGVGQRRERRGN</sequence>
<evidence type="ECO:0000313" key="3">
    <source>
        <dbReference type="Proteomes" id="UP001189429"/>
    </source>
</evidence>
<feature type="region of interest" description="Disordered" evidence="1">
    <location>
        <begin position="154"/>
        <end position="205"/>
    </location>
</feature>
<gene>
    <name evidence="2" type="ORF">PCOR1329_LOCUS54311</name>
</gene>
<organism evidence="2 3">
    <name type="scientific">Prorocentrum cordatum</name>
    <dbReference type="NCBI Taxonomy" id="2364126"/>
    <lineage>
        <taxon>Eukaryota</taxon>
        <taxon>Sar</taxon>
        <taxon>Alveolata</taxon>
        <taxon>Dinophyceae</taxon>
        <taxon>Prorocentrales</taxon>
        <taxon>Prorocentraceae</taxon>
        <taxon>Prorocentrum</taxon>
    </lineage>
</organism>
<dbReference type="EMBL" id="CAUYUJ010016634">
    <property type="protein sequence ID" value="CAK0867345.1"/>
    <property type="molecule type" value="Genomic_DNA"/>
</dbReference>
<comment type="caution">
    <text evidence="2">The sequence shown here is derived from an EMBL/GenBank/DDBJ whole genome shotgun (WGS) entry which is preliminary data.</text>
</comment>
<evidence type="ECO:0000256" key="1">
    <source>
        <dbReference type="SAM" id="MobiDB-lite"/>
    </source>
</evidence>
<keyword evidence="3" id="KW-1185">Reference proteome</keyword>
<reference evidence="2" key="1">
    <citation type="submission" date="2023-10" db="EMBL/GenBank/DDBJ databases">
        <authorList>
            <person name="Chen Y."/>
            <person name="Shah S."/>
            <person name="Dougan E. K."/>
            <person name="Thang M."/>
            <person name="Chan C."/>
        </authorList>
    </citation>
    <scope>NUCLEOTIDE SEQUENCE [LARGE SCALE GENOMIC DNA]</scope>
</reference>
<evidence type="ECO:0000313" key="2">
    <source>
        <dbReference type="EMBL" id="CAK0867345.1"/>
    </source>
</evidence>
<protein>
    <submittedName>
        <fullName evidence="2">Uncharacterized protein</fullName>
    </submittedName>
</protein>
<dbReference type="Proteomes" id="UP001189429">
    <property type="component" value="Unassembled WGS sequence"/>
</dbReference>
<name>A0ABN9V666_9DINO</name>
<accession>A0ABN9V666</accession>
<proteinExistence type="predicted"/>